<accession>A0A4D6L382</accession>
<organism evidence="1 2">
    <name type="scientific">Vigna unguiculata</name>
    <name type="common">Cowpea</name>
    <dbReference type="NCBI Taxonomy" id="3917"/>
    <lineage>
        <taxon>Eukaryota</taxon>
        <taxon>Viridiplantae</taxon>
        <taxon>Streptophyta</taxon>
        <taxon>Embryophyta</taxon>
        <taxon>Tracheophyta</taxon>
        <taxon>Spermatophyta</taxon>
        <taxon>Magnoliopsida</taxon>
        <taxon>eudicotyledons</taxon>
        <taxon>Gunneridae</taxon>
        <taxon>Pentapetalae</taxon>
        <taxon>rosids</taxon>
        <taxon>fabids</taxon>
        <taxon>Fabales</taxon>
        <taxon>Fabaceae</taxon>
        <taxon>Papilionoideae</taxon>
        <taxon>50 kb inversion clade</taxon>
        <taxon>NPAAA clade</taxon>
        <taxon>indigoferoid/millettioid clade</taxon>
        <taxon>Phaseoleae</taxon>
        <taxon>Vigna</taxon>
    </lineage>
</organism>
<proteinExistence type="predicted"/>
<keyword evidence="2" id="KW-1185">Reference proteome</keyword>
<dbReference type="AlphaFoldDB" id="A0A4D6L382"/>
<dbReference type="Proteomes" id="UP000501690">
    <property type="component" value="Linkage Group LG2"/>
</dbReference>
<sequence>MDGDERLAQREVGNIPSNMADYYSTQQAEYIVAQIRGYPTSRSAVQKLFRGESQELVVEVGRLLRQFGSDQKHRI</sequence>
<protein>
    <submittedName>
        <fullName evidence="1">Uncharacterized protein</fullName>
    </submittedName>
</protein>
<evidence type="ECO:0000313" key="1">
    <source>
        <dbReference type="EMBL" id="QCD82972.1"/>
    </source>
</evidence>
<reference evidence="1 2" key="1">
    <citation type="submission" date="2019-04" db="EMBL/GenBank/DDBJ databases">
        <title>An improved genome assembly and genetic linkage map for asparagus bean, Vigna unguiculata ssp. sesquipedialis.</title>
        <authorList>
            <person name="Xia Q."/>
            <person name="Zhang R."/>
            <person name="Dong Y."/>
        </authorList>
    </citation>
    <scope>NUCLEOTIDE SEQUENCE [LARGE SCALE GENOMIC DNA]</scope>
    <source>
        <tissue evidence="1">Leaf</tissue>
    </source>
</reference>
<name>A0A4D6L382_VIGUN</name>
<gene>
    <name evidence="1" type="ORF">DEO72_LG2g3314</name>
</gene>
<evidence type="ECO:0000313" key="2">
    <source>
        <dbReference type="Proteomes" id="UP000501690"/>
    </source>
</evidence>
<dbReference type="EMBL" id="CP039346">
    <property type="protein sequence ID" value="QCD82972.1"/>
    <property type="molecule type" value="Genomic_DNA"/>
</dbReference>